<dbReference type="EMBL" id="BMAU01021431">
    <property type="protein sequence ID" value="GFY35358.1"/>
    <property type="molecule type" value="Genomic_DNA"/>
</dbReference>
<dbReference type="InterPro" id="IPR001878">
    <property type="entry name" value="Znf_CCHC"/>
</dbReference>
<proteinExistence type="predicted"/>
<reference evidence="3" key="1">
    <citation type="submission" date="2020-08" db="EMBL/GenBank/DDBJ databases">
        <title>Multicomponent nature underlies the extraordinary mechanical properties of spider dragline silk.</title>
        <authorList>
            <person name="Kono N."/>
            <person name="Nakamura H."/>
            <person name="Mori M."/>
            <person name="Yoshida Y."/>
            <person name="Ohtoshi R."/>
            <person name="Malay A.D."/>
            <person name="Moran D.A.P."/>
            <person name="Tomita M."/>
            <person name="Numata K."/>
            <person name="Arakawa K."/>
        </authorList>
    </citation>
    <scope>NUCLEOTIDE SEQUENCE</scope>
</reference>
<dbReference type="SUPFAM" id="SSF57756">
    <property type="entry name" value="Retrovirus zinc finger-like domains"/>
    <property type="match status" value="1"/>
</dbReference>
<protein>
    <recommendedName>
        <fullName evidence="2">CCHC-type domain-containing protein</fullName>
    </recommendedName>
</protein>
<evidence type="ECO:0000313" key="4">
    <source>
        <dbReference type="Proteomes" id="UP000887159"/>
    </source>
</evidence>
<feature type="domain" description="CCHC-type" evidence="2">
    <location>
        <begin position="149"/>
        <end position="165"/>
    </location>
</feature>
<comment type="caution">
    <text evidence="3">The sequence shown here is derived from an EMBL/GenBank/DDBJ whole genome shotgun (WGS) entry which is preliminary data.</text>
</comment>
<feature type="region of interest" description="Disordered" evidence="1">
    <location>
        <begin position="330"/>
        <end position="354"/>
    </location>
</feature>
<name>A0A8X7BLB1_TRICX</name>
<dbReference type="GO" id="GO:0008270">
    <property type="term" value="F:zinc ion binding"/>
    <property type="evidence" value="ECO:0007669"/>
    <property type="project" value="InterPro"/>
</dbReference>
<dbReference type="AlphaFoldDB" id="A0A8X7BLB1"/>
<evidence type="ECO:0000259" key="2">
    <source>
        <dbReference type="SMART" id="SM00343"/>
    </source>
</evidence>
<dbReference type="InterPro" id="IPR036875">
    <property type="entry name" value="Znf_CCHC_sf"/>
</dbReference>
<dbReference type="SMART" id="SM00343">
    <property type="entry name" value="ZnF_C2HC"/>
    <property type="match status" value="2"/>
</dbReference>
<keyword evidence="4" id="KW-1185">Reference proteome</keyword>
<evidence type="ECO:0000256" key="1">
    <source>
        <dbReference type="SAM" id="MobiDB-lite"/>
    </source>
</evidence>
<dbReference type="Proteomes" id="UP000887159">
    <property type="component" value="Unassembled WGS sequence"/>
</dbReference>
<feature type="domain" description="CCHC-type" evidence="2">
    <location>
        <begin position="130"/>
        <end position="146"/>
    </location>
</feature>
<evidence type="ECO:0000313" key="3">
    <source>
        <dbReference type="EMBL" id="GFY35358.1"/>
    </source>
</evidence>
<dbReference type="GO" id="GO:0003676">
    <property type="term" value="F:nucleic acid binding"/>
    <property type="evidence" value="ECO:0007669"/>
    <property type="project" value="InterPro"/>
</dbReference>
<organism evidence="3 4">
    <name type="scientific">Trichonephila clavipes</name>
    <name type="common">Golden silk orbweaver</name>
    <name type="synonym">Nephila clavipes</name>
    <dbReference type="NCBI Taxonomy" id="2585209"/>
    <lineage>
        <taxon>Eukaryota</taxon>
        <taxon>Metazoa</taxon>
        <taxon>Ecdysozoa</taxon>
        <taxon>Arthropoda</taxon>
        <taxon>Chelicerata</taxon>
        <taxon>Arachnida</taxon>
        <taxon>Araneae</taxon>
        <taxon>Araneomorphae</taxon>
        <taxon>Entelegynae</taxon>
        <taxon>Araneoidea</taxon>
        <taxon>Nephilidae</taxon>
        <taxon>Trichonephila</taxon>
    </lineage>
</organism>
<accession>A0A8X7BLB1</accession>
<sequence>MDSLNLCNLTIDDDAKHSRFLILSLPNNEMLKKSPFAIQTALKGIGGDPKSVQKLLSGDLLIETASAVQSKSFLMAKTFLDSTLTVTSHKTLNCSRGVISESDIFPKLPTSIKVGYLNCKIRPYVPNTLRCFKCQRFGHSQTACRGQLTCSRCASVGHGSSDCSLELKCVNCSHPHSTDSKLCPKWKTEKEIQTFKTNKNISYLEARKLIDPQPSKTYAQVAKSITVNNSSQTDENITKIVCSPLKLISSLISDPKPTISSSVPAVNKSSTSTQAELVPSTSSVLVASPSKSQPPNSVIDTVPTASNSLSISAASSSSTACSVLETTTTISNTIPATSQNANQASKPRRKKRPP</sequence>
<dbReference type="Gene3D" id="4.10.60.10">
    <property type="entry name" value="Zinc finger, CCHC-type"/>
    <property type="match status" value="1"/>
</dbReference>
<gene>
    <name evidence="3" type="primary">AVEN_125723_1</name>
    <name evidence="3" type="ORF">TNCV_797071</name>
</gene>